<feature type="transmembrane region" description="Helical" evidence="1">
    <location>
        <begin position="62"/>
        <end position="85"/>
    </location>
</feature>
<proteinExistence type="predicted"/>
<evidence type="ECO:0000256" key="1">
    <source>
        <dbReference type="SAM" id="Phobius"/>
    </source>
</evidence>
<keyword evidence="1" id="KW-1133">Transmembrane helix</keyword>
<dbReference type="EMBL" id="HBUF01169406">
    <property type="protein sequence ID" value="CAG6651859.1"/>
    <property type="molecule type" value="Transcribed_RNA"/>
</dbReference>
<organism evidence="2">
    <name type="scientific">Cacopsylla melanoneura</name>
    <dbReference type="NCBI Taxonomy" id="428564"/>
    <lineage>
        <taxon>Eukaryota</taxon>
        <taxon>Metazoa</taxon>
        <taxon>Ecdysozoa</taxon>
        <taxon>Arthropoda</taxon>
        <taxon>Hexapoda</taxon>
        <taxon>Insecta</taxon>
        <taxon>Pterygota</taxon>
        <taxon>Neoptera</taxon>
        <taxon>Paraneoptera</taxon>
        <taxon>Hemiptera</taxon>
        <taxon>Sternorrhyncha</taxon>
        <taxon>Psylloidea</taxon>
        <taxon>Psyllidae</taxon>
        <taxon>Psyllinae</taxon>
        <taxon>Cacopsylla</taxon>
    </lineage>
</organism>
<accession>A0A8D8WBJ3</accession>
<name>A0A8D8WBJ3_9HEMI</name>
<protein>
    <submittedName>
        <fullName evidence="2">Uncharacterized protein</fullName>
    </submittedName>
</protein>
<sequence>MKSSMNLSKVATLPLHRHRLQSLFSPIFYSCSPTCFFCSPTCFHLKSILKNLGIDPFLLHSPVSYCFTYLWIISINFISKVRYLYTLYNLCCRRRFGNVIICT</sequence>
<reference evidence="2" key="1">
    <citation type="submission" date="2021-05" db="EMBL/GenBank/DDBJ databases">
        <authorList>
            <person name="Alioto T."/>
            <person name="Alioto T."/>
            <person name="Gomez Garrido J."/>
        </authorList>
    </citation>
    <scope>NUCLEOTIDE SEQUENCE</scope>
</reference>
<evidence type="ECO:0000313" key="2">
    <source>
        <dbReference type="EMBL" id="CAG6651859.1"/>
    </source>
</evidence>
<dbReference type="AlphaFoldDB" id="A0A8D8WBJ3"/>
<dbReference type="PROSITE" id="PS51257">
    <property type="entry name" value="PROKAR_LIPOPROTEIN"/>
    <property type="match status" value="1"/>
</dbReference>
<keyword evidence="1" id="KW-0472">Membrane</keyword>
<keyword evidence="1" id="KW-0812">Transmembrane</keyword>